<reference evidence="5 6" key="1">
    <citation type="submission" date="2018-05" db="EMBL/GenBank/DDBJ databases">
        <title>Marinilabilia rubrum sp. nov., isolated from saltern sediment.</title>
        <authorList>
            <person name="Zhang R."/>
        </authorList>
    </citation>
    <scope>NUCLEOTIDE SEQUENCE [LARGE SCALE GENOMIC DNA]</scope>
    <source>
        <strain evidence="5 6">WTE16</strain>
    </source>
</reference>
<keyword evidence="6" id="KW-1185">Reference proteome</keyword>
<evidence type="ECO:0000256" key="3">
    <source>
        <dbReference type="ARBA" id="ARBA00023136"/>
    </source>
</evidence>
<feature type="transmembrane region" description="Helical" evidence="4">
    <location>
        <begin position="299"/>
        <end position="317"/>
    </location>
</feature>
<dbReference type="SUPFAM" id="SSF103473">
    <property type="entry name" value="MFS general substrate transporter"/>
    <property type="match status" value="1"/>
</dbReference>
<dbReference type="PANTHER" id="PTHR23526">
    <property type="entry name" value="INTEGRAL MEMBRANE TRANSPORT PROTEIN-RELATED"/>
    <property type="match status" value="1"/>
</dbReference>
<feature type="transmembrane region" description="Helical" evidence="4">
    <location>
        <begin position="357"/>
        <end position="379"/>
    </location>
</feature>
<feature type="transmembrane region" description="Helical" evidence="4">
    <location>
        <begin position="385"/>
        <end position="404"/>
    </location>
</feature>
<protein>
    <submittedName>
        <fullName evidence="5">MFS transporter</fullName>
    </submittedName>
</protein>
<keyword evidence="1 4" id="KW-0812">Transmembrane</keyword>
<comment type="caution">
    <text evidence="5">The sequence shown here is derived from an EMBL/GenBank/DDBJ whole genome shotgun (WGS) entry which is preliminary data.</text>
</comment>
<dbReference type="PANTHER" id="PTHR23526:SF1">
    <property type="entry name" value="MAJOR FACILITATOR SUPERFAMILY MFS_1"/>
    <property type="match status" value="1"/>
</dbReference>
<dbReference type="GO" id="GO:0022857">
    <property type="term" value="F:transmembrane transporter activity"/>
    <property type="evidence" value="ECO:0007669"/>
    <property type="project" value="InterPro"/>
</dbReference>
<feature type="transmembrane region" description="Helical" evidence="4">
    <location>
        <begin position="183"/>
        <end position="205"/>
    </location>
</feature>
<feature type="transmembrane region" description="Helical" evidence="4">
    <location>
        <begin position="113"/>
        <end position="137"/>
    </location>
</feature>
<feature type="transmembrane region" description="Helical" evidence="4">
    <location>
        <begin position="323"/>
        <end position="345"/>
    </location>
</feature>
<evidence type="ECO:0000313" key="6">
    <source>
        <dbReference type="Proteomes" id="UP000244956"/>
    </source>
</evidence>
<keyword evidence="2 4" id="KW-1133">Transmembrane helix</keyword>
<evidence type="ECO:0000313" key="5">
    <source>
        <dbReference type="EMBL" id="PWE00705.1"/>
    </source>
</evidence>
<feature type="transmembrane region" description="Helical" evidence="4">
    <location>
        <begin position="271"/>
        <end position="292"/>
    </location>
</feature>
<feature type="transmembrane region" description="Helical" evidence="4">
    <location>
        <begin position="158"/>
        <end position="177"/>
    </location>
</feature>
<sequence>MQNRTELSPKTSQRNFYAFLWHASLLAFAKNFMDVDTVLPAMLIESGGTSFHVGIMTAILLGGVRVAQLFFAPYISNKPYKKKFLLLGINSRILSILALGGIIFFMQASDAGIVLWMIFLFISIFALGGAFANVSYMDIIGKSVLEKKRKTFFSTRQILSGGIVLISAFMARKVLAFESYPVNYAYLFMAGGFFLLLASLGFWRLKEELASSLKIRNSGDFFRLMRKEIKENKSLPYFMGFVNSQGIAVAFLPFVILYGKDILGTEAADTGNFLVFKVIGIVLVSVLIAFGANRVKYNFLLYGNVLLSVFMAVFTLFSNNAFMLQYVFLIGGIVFALYNITMNGLLLEVSGRENRALYAGISGGGNVLPVIFPLVGGWIIDQFGFSLFVGLFIFFSLCSIYFIYKIDCRK</sequence>
<dbReference type="EMBL" id="QEWP01000002">
    <property type="protein sequence ID" value="PWE00705.1"/>
    <property type="molecule type" value="Genomic_DNA"/>
</dbReference>
<evidence type="ECO:0000256" key="1">
    <source>
        <dbReference type="ARBA" id="ARBA00022692"/>
    </source>
</evidence>
<proteinExistence type="predicted"/>
<dbReference type="InterPro" id="IPR036259">
    <property type="entry name" value="MFS_trans_sf"/>
</dbReference>
<dbReference type="OrthoDB" id="1116620at2"/>
<feature type="transmembrane region" description="Helical" evidence="4">
    <location>
        <begin position="53"/>
        <end position="72"/>
    </location>
</feature>
<evidence type="ECO:0000256" key="2">
    <source>
        <dbReference type="ARBA" id="ARBA00022989"/>
    </source>
</evidence>
<keyword evidence="3 4" id="KW-0472">Membrane</keyword>
<accession>A0A2U2BCA7</accession>
<dbReference type="InterPro" id="IPR011701">
    <property type="entry name" value="MFS"/>
</dbReference>
<dbReference type="InterPro" id="IPR052528">
    <property type="entry name" value="Sugar_transport-like"/>
</dbReference>
<dbReference type="AlphaFoldDB" id="A0A2U2BCA7"/>
<gene>
    <name evidence="5" type="ORF">DDZ16_03675</name>
</gene>
<evidence type="ECO:0000256" key="4">
    <source>
        <dbReference type="SAM" id="Phobius"/>
    </source>
</evidence>
<dbReference type="Proteomes" id="UP000244956">
    <property type="component" value="Unassembled WGS sequence"/>
</dbReference>
<dbReference type="Pfam" id="PF07690">
    <property type="entry name" value="MFS_1"/>
    <property type="match status" value="1"/>
</dbReference>
<name>A0A2U2BCA7_9BACT</name>
<feature type="transmembrane region" description="Helical" evidence="4">
    <location>
        <begin position="235"/>
        <end position="259"/>
    </location>
</feature>
<feature type="transmembrane region" description="Helical" evidence="4">
    <location>
        <begin position="84"/>
        <end position="107"/>
    </location>
</feature>
<dbReference type="RefSeq" id="WP_109263077.1">
    <property type="nucleotide sequence ID" value="NZ_QEWP01000002.1"/>
</dbReference>
<feature type="transmembrane region" description="Helical" evidence="4">
    <location>
        <begin position="16"/>
        <end position="33"/>
    </location>
</feature>
<dbReference type="Gene3D" id="1.20.1250.20">
    <property type="entry name" value="MFS general substrate transporter like domains"/>
    <property type="match status" value="1"/>
</dbReference>
<organism evidence="5 6">
    <name type="scientific">Marinilabilia rubra</name>
    <dbReference type="NCBI Taxonomy" id="2162893"/>
    <lineage>
        <taxon>Bacteria</taxon>
        <taxon>Pseudomonadati</taxon>
        <taxon>Bacteroidota</taxon>
        <taxon>Bacteroidia</taxon>
        <taxon>Marinilabiliales</taxon>
        <taxon>Marinilabiliaceae</taxon>
        <taxon>Marinilabilia</taxon>
    </lineage>
</organism>